<dbReference type="Proteomes" id="UP000516797">
    <property type="component" value="Chromosome"/>
</dbReference>
<evidence type="ECO:0000313" key="3">
    <source>
        <dbReference type="EMBL" id="QOE28731.1"/>
    </source>
</evidence>
<dbReference type="Proteomes" id="UP000548355">
    <property type="component" value="Unassembled WGS sequence"/>
</dbReference>
<reference evidence="1 4" key="1">
    <citation type="submission" date="2016-02" db="EMBL/GenBank/DDBJ databases">
        <authorList>
            <consortium name="Pathogen Informatics"/>
        </authorList>
    </citation>
    <scope>NUCLEOTIDE SEQUENCE [LARGE SCALE GENOMIC DNA]</scope>
    <source>
        <strain evidence="1 4">LSS59</strain>
    </source>
</reference>
<reference evidence="3 5" key="3">
    <citation type="submission" date="2020-07" db="EMBL/GenBank/DDBJ databases">
        <title>Complete genome sequences of Streptococcus suis pig pathogenic strain 10, 13-00283-02 and 16085/3b.</title>
        <authorList>
            <person name="Bunk B."/>
            <person name="Jakobczak B."/>
            <person name="Florian V."/>
            <person name="Dittmar D."/>
            <person name="Maeder U."/>
            <person name="Jarek M."/>
            <person name="Baums C.G."/>
            <person name="Haeussler S."/>
            <person name="Voelker U."/>
            <person name="Michalik S."/>
        </authorList>
    </citation>
    <scope>NUCLEOTIDE SEQUENCE [LARGE SCALE GENOMIC DNA]</scope>
    <source>
        <strain evidence="3 5">13-00283-02</strain>
    </source>
</reference>
<dbReference type="EMBL" id="FIHG01000009">
    <property type="protein sequence ID" value="CYV05048.1"/>
    <property type="molecule type" value="Genomic_DNA"/>
</dbReference>
<evidence type="ECO:0000313" key="5">
    <source>
        <dbReference type="Proteomes" id="UP000516797"/>
    </source>
</evidence>
<evidence type="ECO:0000313" key="2">
    <source>
        <dbReference type="EMBL" id="NVH36936.1"/>
    </source>
</evidence>
<dbReference type="EMBL" id="JABXEU010000018">
    <property type="protein sequence ID" value="NVH36936.1"/>
    <property type="molecule type" value="Genomic_DNA"/>
</dbReference>
<evidence type="ECO:0000313" key="4">
    <source>
        <dbReference type="Proteomes" id="UP000073200"/>
    </source>
</evidence>
<dbReference type="OrthoDB" id="9776369at2"/>
<name>A0A126UPQ7_STRSU</name>
<sequence>MKSEVLSQAYQDYITTGQVSNIPHINLEELKNNSNLLLKEHSKVKKEKQEYDKLISEQISQIVTLKKPLLELILPHKNFHPFELGHREIRYYAAPIPIENTVYIDFISNTYGKSKSSFFSDFAYVVSVRVTQTNKNEIIDTVEYIIKNDLTDEIQSGFTYVEKDIMIPPLFRKIPFQPILAYPNGHLSTTMITLSVEKNTGLNDSVIQNATLIPLEEIIAKLESSTNEDTQFIINSNVGSKLLFEAFSSSLDSEQLFDILQNEDAPNTLLEKIYSKIEKSKQRTIFINKRAKQKTVKLTPKTVVKNHPQKSSVEKRRQRYLDKVFSKNPNIQVLEYIDSKTPVHYKCCQCQFEWKARSDKIFIRPYCKNCKSISIDKN</sequence>
<dbReference type="AlphaFoldDB" id="A0A126UPQ7"/>
<organism evidence="2 6">
    <name type="scientific">Streptococcus suis</name>
    <dbReference type="NCBI Taxonomy" id="1307"/>
    <lineage>
        <taxon>Bacteria</taxon>
        <taxon>Bacillati</taxon>
        <taxon>Bacillota</taxon>
        <taxon>Bacilli</taxon>
        <taxon>Lactobacillales</taxon>
        <taxon>Streptococcaceae</taxon>
        <taxon>Streptococcus</taxon>
    </lineage>
</organism>
<dbReference type="RefSeq" id="WP_002938486.1">
    <property type="nucleotide sequence ID" value="NZ_BCBZ01000008.1"/>
</dbReference>
<proteinExistence type="predicted"/>
<gene>
    <name evidence="1" type="ORF">ERS132421_01587</name>
    <name evidence="2" type="ORF">HU146_06675</name>
    <name evidence="3" type="ORF">SSU1300283_01416</name>
</gene>
<dbReference type="EMBL" id="CP058741">
    <property type="protein sequence ID" value="QOE28731.1"/>
    <property type="molecule type" value="Genomic_DNA"/>
</dbReference>
<dbReference type="PATRIC" id="fig|1307.466.peg.713"/>
<evidence type="ECO:0000313" key="6">
    <source>
        <dbReference type="Proteomes" id="UP000548355"/>
    </source>
</evidence>
<protein>
    <submittedName>
        <fullName evidence="2">Uncharacterized protein</fullName>
    </submittedName>
</protein>
<accession>A0A126UPQ7</accession>
<reference evidence="2 6" key="2">
    <citation type="submission" date="2020-06" db="EMBL/GenBank/DDBJ databases">
        <title>Pan-genome analysis of Streptococcus suis serotype 2 revealed genomic diversity among strains of different virulence.</title>
        <authorList>
            <person name="Guo G."/>
            <person name="Zhang W."/>
        </authorList>
    </citation>
    <scope>NUCLEOTIDE SEQUENCE [LARGE SCALE GENOMIC DNA]</scope>
    <source>
        <strain evidence="2 6">ZJ92091101</strain>
    </source>
</reference>
<evidence type="ECO:0000313" key="1">
    <source>
        <dbReference type="EMBL" id="CYV05048.1"/>
    </source>
</evidence>
<dbReference type="Proteomes" id="UP000073200">
    <property type="component" value="Unassembled WGS sequence"/>
</dbReference>